<proteinExistence type="predicted"/>
<keyword evidence="3" id="KW-1185">Reference proteome</keyword>
<keyword evidence="1" id="KW-0812">Transmembrane</keyword>
<dbReference type="InterPro" id="IPR036514">
    <property type="entry name" value="SGNH_hydro_sf"/>
</dbReference>
<keyword evidence="1" id="KW-1133">Transmembrane helix</keyword>
<evidence type="ECO:0000313" key="2">
    <source>
        <dbReference type="EMBL" id="RPF55161.1"/>
    </source>
</evidence>
<accession>A0A3N5CDI3</accession>
<sequence>MIYRLPLLLYAIIIGAIIVGGFLLWQDKVQLDDQKIVNDFKAQAQNDPAVKKQKELENFELKPKEANTAYKKAIKDDKEFNITFVTNNKLQNEDGSKLVSEQLEQQFNERIKIHEVMLEGDSSQLNDEEVRSTIYEEDMDMLLIDSFLLNDYLQGVSTDNHRLNIGRLYVDAYNNQEVPVYIVGQRLAADNVYNEILASEEDFFESNDYEYIDQYSEWESLTNYDEYVNGDGTLTEKGTEFWANNIYDYFVKD</sequence>
<protein>
    <submittedName>
        <fullName evidence="2">Uncharacterized protein</fullName>
    </submittedName>
</protein>
<dbReference type="SUPFAM" id="SSF52266">
    <property type="entry name" value="SGNH hydrolase"/>
    <property type="match status" value="1"/>
</dbReference>
<dbReference type="AlphaFoldDB" id="A0A3N5CDI3"/>
<dbReference type="OrthoDB" id="2451965at2"/>
<feature type="transmembrane region" description="Helical" evidence="1">
    <location>
        <begin position="7"/>
        <end position="25"/>
    </location>
</feature>
<gene>
    <name evidence="2" type="ORF">EDD62_1486</name>
</gene>
<name>A0A3N5CDI3_9BACL</name>
<keyword evidence="1" id="KW-0472">Membrane</keyword>
<comment type="caution">
    <text evidence="2">The sequence shown here is derived from an EMBL/GenBank/DDBJ whole genome shotgun (WGS) entry which is preliminary data.</text>
</comment>
<dbReference type="RefSeq" id="WP_123808182.1">
    <property type="nucleotide sequence ID" value="NZ_RKRK01000004.1"/>
</dbReference>
<dbReference type="EMBL" id="RKRK01000004">
    <property type="protein sequence ID" value="RPF55161.1"/>
    <property type="molecule type" value="Genomic_DNA"/>
</dbReference>
<reference evidence="2 3" key="1">
    <citation type="submission" date="2018-11" db="EMBL/GenBank/DDBJ databases">
        <title>Genomic Encyclopedia of Type Strains, Phase IV (KMG-IV): sequencing the most valuable type-strain genomes for metagenomic binning, comparative biology and taxonomic classification.</title>
        <authorList>
            <person name="Goeker M."/>
        </authorList>
    </citation>
    <scope>NUCLEOTIDE SEQUENCE [LARGE SCALE GENOMIC DNA]</scope>
    <source>
        <strain evidence="2 3">DSM 29158</strain>
    </source>
</reference>
<evidence type="ECO:0000256" key="1">
    <source>
        <dbReference type="SAM" id="Phobius"/>
    </source>
</evidence>
<evidence type="ECO:0000313" key="3">
    <source>
        <dbReference type="Proteomes" id="UP000277108"/>
    </source>
</evidence>
<dbReference type="Gene3D" id="3.40.50.1110">
    <property type="entry name" value="SGNH hydrolase"/>
    <property type="match status" value="1"/>
</dbReference>
<dbReference type="Proteomes" id="UP000277108">
    <property type="component" value="Unassembled WGS sequence"/>
</dbReference>
<organism evidence="2 3">
    <name type="scientific">Abyssicoccus albus</name>
    <dbReference type="NCBI Taxonomy" id="1817405"/>
    <lineage>
        <taxon>Bacteria</taxon>
        <taxon>Bacillati</taxon>
        <taxon>Bacillota</taxon>
        <taxon>Bacilli</taxon>
        <taxon>Bacillales</taxon>
        <taxon>Abyssicoccaceae</taxon>
    </lineage>
</organism>